<evidence type="ECO:0000256" key="8">
    <source>
        <dbReference type="ARBA" id="ARBA00022801"/>
    </source>
</evidence>
<dbReference type="Pfam" id="PF01183">
    <property type="entry name" value="Glyco_hydro_25"/>
    <property type="match status" value="1"/>
</dbReference>
<evidence type="ECO:0000256" key="5">
    <source>
        <dbReference type="ARBA" id="ARBA00022525"/>
    </source>
</evidence>
<keyword evidence="10 12" id="KW-0326">Glycosidase</keyword>
<keyword evidence="5" id="KW-0964">Secreted</keyword>
<dbReference type="FunFam" id="3.20.20.80:FF:000060">
    <property type="entry name" value="Lysozyme M1"/>
    <property type="match status" value="1"/>
</dbReference>
<feature type="chain" id="PRO_5011581103" description="Lysozyme" evidence="14">
    <location>
        <begin position="22"/>
        <end position="264"/>
    </location>
</feature>
<comment type="catalytic activity">
    <reaction evidence="1 12">
        <text>Hydrolysis of (1-&gt;4)-beta-linkages between N-acetylmuramic acid and N-acetyl-D-glucosamine residues in a peptidoglycan and between N-acetyl-D-glucosamine residues in chitodextrins.</text>
        <dbReference type="EC" id="3.2.1.17"/>
    </reaction>
</comment>
<dbReference type="GO" id="GO:0016998">
    <property type="term" value="P:cell wall macromolecule catabolic process"/>
    <property type="evidence" value="ECO:0007669"/>
    <property type="project" value="InterPro"/>
</dbReference>
<gene>
    <name evidence="15" type="ORF">SAMN05421507_116105</name>
</gene>
<dbReference type="EC" id="3.2.1.17" evidence="4 12"/>
<dbReference type="Gene3D" id="3.20.20.80">
    <property type="entry name" value="Glycosidases"/>
    <property type="match status" value="1"/>
</dbReference>
<dbReference type="Proteomes" id="UP000199691">
    <property type="component" value="Unassembled WGS sequence"/>
</dbReference>
<evidence type="ECO:0000256" key="9">
    <source>
        <dbReference type="ARBA" id="ARBA00023157"/>
    </source>
</evidence>
<organism evidence="15 16">
    <name type="scientific">Lentzea jiangxiensis</name>
    <dbReference type="NCBI Taxonomy" id="641025"/>
    <lineage>
        <taxon>Bacteria</taxon>
        <taxon>Bacillati</taxon>
        <taxon>Actinomycetota</taxon>
        <taxon>Actinomycetes</taxon>
        <taxon>Pseudonocardiales</taxon>
        <taxon>Pseudonocardiaceae</taxon>
        <taxon>Lentzea</taxon>
    </lineage>
</organism>
<evidence type="ECO:0000256" key="11">
    <source>
        <dbReference type="ARBA" id="ARBA00055588"/>
    </source>
</evidence>
<dbReference type="InterPro" id="IPR018077">
    <property type="entry name" value="Glyco_hydro_fam25_subgr"/>
</dbReference>
<evidence type="ECO:0000256" key="10">
    <source>
        <dbReference type="ARBA" id="ARBA00023295"/>
    </source>
</evidence>
<keyword evidence="8 12" id="KW-0378">Hydrolase</keyword>
<dbReference type="OrthoDB" id="287365at2"/>
<dbReference type="PANTHER" id="PTHR34135">
    <property type="entry name" value="LYSOZYME"/>
    <property type="match status" value="1"/>
</dbReference>
<dbReference type="EMBL" id="FNIX01000016">
    <property type="protein sequence ID" value="SDP83743.1"/>
    <property type="molecule type" value="Genomic_DNA"/>
</dbReference>
<dbReference type="PANTHER" id="PTHR34135:SF2">
    <property type="entry name" value="LYSOZYME"/>
    <property type="match status" value="1"/>
</dbReference>
<dbReference type="InterPro" id="IPR002053">
    <property type="entry name" value="Glyco_hydro_25"/>
</dbReference>
<accession>A0A1H0VZK0</accession>
<dbReference type="GO" id="GO:0016052">
    <property type="term" value="P:carbohydrate catabolic process"/>
    <property type="evidence" value="ECO:0007669"/>
    <property type="project" value="TreeGrafter"/>
</dbReference>
<evidence type="ECO:0000313" key="16">
    <source>
        <dbReference type="Proteomes" id="UP000199691"/>
    </source>
</evidence>
<evidence type="ECO:0000256" key="6">
    <source>
        <dbReference type="ARBA" id="ARBA00022529"/>
    </source>
</evidence>
<dbReference type="SMART" id="SM00641">
    <property type="entry name" value="Glyco_25"/>
    <property type="match status" value="1"/>
</dbReference>
<comment type="function">
    <text evidence="11">This enzyme has both lysozyme (acetylmuramidase) and diacetylmuramidase activities.</text>
</comment>
<dbReference type="GO" id="GO:0031640">
    <property type="term" value="P:killing of cells of another organism"/>
    <property type="evidence" value="ECO:0007669"/>
    <property type="project" value="UniProtKB-KW"/>
</dbReference>
<dbReference type="GO" id="GO:0042742">
    <property type="term" value="P:defense response to bacterium"/>
    <property type="evidence" value="ECO:0007669"/>
    <property type="project" value="UniProtKB-KW"/>
</dbReference>
<keyword evidence="6" id="KW-0929">Antimicrobial</keyword>
<dbReference type="STRING" id="641025.SAMN05421507_116105"/>
<evidence type="ECO:0000256" key="12">
    <source>
        <dbReference type="RuleBase" id="RU361176"/>
    </source>
</evidence>
<keyword evidence="14" id="KW-0732">Signal</keyword>
<evidence type="ECO:0000256" key="4">
    <source>
        <dbReference type="ARBA" id="ARBA00012732"/>
    </source>
</evidence>
<dbReference type="PROSITE" id="PS00953">
    <property type="entry name" value="GLYCOSYL_HYDROL_F25_1"/>
    <property type="match status" value="1"/>
</dbReference>
<keyword evidence="9" id="KW-1015">Disulfide bond</keyword>
<dbReference type="InterPro" id="IPR017853">
    <property type="entry name" value="GH"/>
</dbReference>
<protein>
    <recommendedName>
        <fullName evidence="4 12">Lysozyme</fullName>
        <ecNumber evidence="4 12">3.2.1.17</ecNumber>
    </recommendedName>
</protein>
<evidence type="ECO:0000256" key="1">
    <source>
        <dbReference type="ARBA" id="ARBA00000632"/>
    </source>
</evidence>
<evidence type="ECO:0000256" key="7">
    <source>
        <dbReference type="ARBA" id="ARBA00022638"/>
    </source>
</evidence>
<comment type="subcellular location">
    <subcellularLocation>
        <location evidence="2">Secreted</location>
    </subcellularLocation>
</comment>
<dbReference type="GO" id="GO:0005576">
    <property type="term" value="C:extracellular region"/>
    <property type="evidence" value="ECO:0007669"/>
    <property type="project" value="UniProtKB-SubCell"/>
</dbReference>
<feature type="region of interest" description="Disordered" evidence="13">
    <location>
        <begin position="36"/>
        <end position="67"/>
    </location>
</feature>
<name>A0A1H0VZK0_9PSEU</name>
<evidence type="ECO:0000256" key="3">
    <source>
        <dbReference type="ARBA" id="ARBA00010646"/>
    </source>
</evidence>
<keyword evidence="16" id="KW-1185">Reference proteome</keyword>
<dbReference type="GO" id="GO:0003796">
    <property type="term" value="F:lysozyme activity"/>
    <property type="evidence" value="ECO:0007669"/>
    <property type="project" value="UniProtKB-EC"/>
</dbReference>
<dbReference type="PROSITE" id="PS51904">
    <property type="entry name" value="GLYCOSYL_HYDROL_F25_2"/>
    <property type="match status" value="1"/>
</dbReference>
<dbReference type="SUPFAM" id="SSF51445">
    <property type="entry name" value="(Trans)glycosidases"/>
    <property type="match status" value="1"/>
</dbReference>
<reference evidence="16" key="1">
    <citation type="submission" date="2016-10" db="EMBL/GenBank/DDBJ databases">
        <authorList>
            <person name="Varghese N."/>
            <person name="Submissions S."/>
        </authorList>
    </citation>
    <scope>NUCLEOTIDE SEQUENCE [LARGE SCALE GENOMIC DNA]</scope>
    <source>
        <strain evidence="16">CGMCC 4.6609</strain>
    </source>
</reference>
<evidence type="ECO:0000313" key="15">
    <source>
        <dbReference type="EMBL" id="SDP83743.1"/>
    </source>
</evidence>
<evidence type="ECO:0000256" key="2">
    <source>
        <dbReference type="ARBA" id="ARBA00004613"/>
    </source>
</evidence>
<evidence type="ECO:0000256" key="13">
    <source>
        <dbReference type="SAM" id="MobiDB-lite"/>
    </source>
</evidence>
<dbReference type="GO" id="GO:0009253">
    <property type="term" value="P:peptidoglycan catabolic process"/>
    <property type="evidence" value="ECO:0007669"/>
    <property type="project" value="InterPro"/>
</dbReference>
<dbReference type="CDD" id="cd06412">
    <property type="entry name" value="GH25_CH-type"/>
    <property type="match status" value="1"/>
</dbReference>
<dbReference type="RefSeq" id="WP_090102413.1">
    <property type="nucleotide sequence ID" value="NZ_FNIX01000016.1"/>
</dbReference>
<dbReference type="InterPro" id="IPR008270">
    <property type="entry name" value="Glyco_hydro_25_AS"/>
</dbReference>
<evidence type="ECO:0000256" key="14">
    <source>
        <dbReference type="SAM" id="SignalP"/>
    </source>
</evidence>
<feature type="signal peptide" evidence="14">
    <location>
        <begin position="1"/>
        <end position="21"/>
    </location>
</feature>
<keyword evidence="7" id="KW-0081">Bacteriolytic enzyme</keyword>
<proteinExistence type="inferred from homology"/>
<dbReference type="AlphaFoldDB" id="A0A1H0VZK0"/>
<sequence>MRTLISIVAIVAGMSPAPASAAPLPEGSADHTAGSQILEHEGPGDLRSASGSPPAAGKVPGMDVSSHQGEVDWKSAWDEGARFSYVKATEGIRYRNPGFTQQYDGSHEIGMIRGAYHFALPDRASGAEQANFFVDNGGGWSPDGRTLPPALDVEYNPYGDTCYGLSQAAMTAWVKTFSDTVYARTKRHPMIYTSTTWWNECVGGSVEFGADNPLWIARYSTEVGPLPMGFDFHTIWQWQAAGLFPGDQNLFNGRFEQLRRIAAS</sequence>
<comment type="similarity">
    <text evidence="3 12">Belongs to the glycosyl hydrolase 25 family.</text>
</comment>